<dbReference type="RefSeq" id="WP_285525521.1">
    <property type="nucleotide sequence ID" value="NZ_JASNGB010000299.1"/>
</dbReference>
<dbReference type="Proteomes" id="UP001302059">
    <property type="component" value="Unassembled WGS sequence"/>
</dbReference>
<feature type="non-terminal residue" evidence="1">
    <location>
        <position position="1"/>
    </location>
</feature>
<dbReference type="EMBL" id="JASNGB010000299">
    <property type="protein sequence ID" value="MDL2345791.1"/>
    <property type="molecule type" value="Genomic_DNA"/>
</dbReference>
<sequence>ARAAALEDAGPVAGVRLVRVAQRGEDVLFVYRAWTLEGPQERFTLGTLRAGGWQVESGGTWAGLEDEPEVWRRVRAVVGGR</sequence>
<evidence type="ECO:0000313" key="2">
    <source>
        <dbReference type="Proteomes" id="UP001302059"/>
    </source>
</evidence>
<name>A0ABT7JLH2_9DEIO</name>
<protein>
    <submittedName>
        <fullName evidence="1">Uncharacterized protein</fullName>
    </submittedName>
</protein>
<accession>A0ABT7JLH2</accession>
<keyword evidence="2" id="KW-1185">Reference proteome</keyword>
<reference evidence="1 2" key="1">
    <citation type="submission" date="2023-05" db="EMBL/GenBank/DDBJ databases">
        <authorList>
            <person name="Gao F."/>
        </authorList>
    </citation>
    <scope>NUCLEOTIDE SEQUENCE [LARGE SCALE GENOMIC DNA]</scope>
    <source>
        <strain evidence="1 2">MIMF12</strain>
    </source>
</reference>
<organism evidence="1 2">
    <name type="scientific">Deinococcus rhizophilus</name>
    <dbReference type="NCBI Taxonomy" id="3049544"/>
    <lineage>
        <taxon>Bacteria</taxon>
        <taxon>Thermotogati</taxon>
        <taxon>Deinococcota</taxon>
        <taxon>Deinococci</taxon>
        <taxon>Deinococcales</taxon>
        <taxon>Deinococcaceae</taxon>
        <taxon>Deinococcus</taxon>
    </lineage>
</organism>
<proteinExistence type="predicted"/>
<comment type="caution">
    <text evidence="1">The sequence shown here is derived from an EMBL/GenBank/DDBJ whole genome shotgun (WGS) entry which is preliminary data.</text>
</comment>
<gene>
    <name evidence="1" type="ORF">QOL99_16790</name>
</gene>
<evidence type="ECO:0000313" key="1">
    <source>
        <dbReference type="EMBL" id="MDL2345791.1"/>
    </source>
</evidence>